<organism evidence="1">
    <name type="scientific">uncultured Caudovirales phage</name>
    <dbReference type="NCBI Taxonomy" id="2100421"/>
    <lineage>
        <taxon>Viruses</taxon>
        <taxon>Duplodnaviria</taxon>
        <taxon>Heunggongvirae</taxon>
        <taxon>Uroviricota</taxon>
        <taxon>Caudoviricetes</taxon>
        <taxon>Peduoviridae</taxon>
        <taxon>Maltschvirus</taxon>
        <taxon>Maltschvirus maltsch</taxon>
    </lineage>
</organism>
<dbReference type="GO" id="GO:0006260">
    <property type="term" value="P:DNA replication"/>
    <property type="evidence" value="ECO:0007669"/>
    <property type="project" value="TreeGrafter"/>
</dbReference>
<evidence type="ECO:0000313" key="1">
    <source>
        <dbReference type="EMBL" id="CAB4154270.1"/>
    </source>
</evidence>
<dbReference type="PANTHER" id="PTHR30050:SF4">
    <property type="entry name" value="ATP-BINDING PROTEIN RV3427C IN INSERTION SEQUENCE-RELATED"/>
    <property type="match status" value="1"/>
</dbReference>
<dbReference type="EMBL" id="LR796612">
    <property type="protein sequence ID" value="CAB4154270.1"/>
    <property type="molecule type" value="Genomic_DNA"/>
</dbReference>
<dbReference type="SUPFAM" id="SSF52540">
    <property type="entry name" value="P-loop containing nucleoside triphosphate hydrolases"/>
    <property type="match status" value="1"/>
</dbReference>
<gene>
    <name evidence="1" type="ORF">UFOVP629_26</name>
</gene>
<dbReference type="Gene3D" id="3.40.50.300">
    <property type="entry name" value="P-loop containing nucleotide triphosphate hydrolases"/>
    <property type="match status" value="1"/>
</dbReference>
<dbReference type="PANTHER" id="PTHR30050">
    <property type="entry name" value="CHROMOSOMAL REPLICATION INITIATOR PROTEIN DNAA"/>
    <property type="match status" value="1"/>
</dbReference>
<dbReference type="InterPro" id="IPR027417">
    <property type="entry name" value="P-loop_NTPase"/>
</dbReference>
<sequence>MNQTFQTPTDWKSAAWWRNRSSEERLFHSKIPRRFSDCEDITNPKIAKWVMDYKQGDSILIQGKPGTGKSTMAQAVLKALVLDNPLSGRFVTSDRYIEMLKDQFDNDNLLPEMYSSPYLIKYIQGVFDIVVLDGVGQERETEFSIHEIGSLIRRRHEDMRTTIITTTLGASDFTRRYGDRVKSAVLDMVEVKVV</sequence>
<name>A0A6J5N438_9CAUD</name>
<proteinExistence type="predicted"/>
<protein>
    <submittedName>
        <fullName evidence="1">DnaC DNA replication protein</fullName>
    </submittedName>
</protein>
<accession>A0A6J5N438</accession>
<reference evidence="1" key="1">
    <citation type="submission" date="2020-04" db="EMBL/GenBank/DDBJ databases">
        <authorList>
            <person name="Chiriac C."/>
            <person name="Salcher M."/>
            <person name="Ghai R."/>
            <person name="Kavagutti S V."/>
        </authorList>
    </citation>
    <scope>NUCLEOTIDE SEQUENCE</scope>
</reference>